<dbReference type="Proteomes" id="UP000249890">
    <property type="component" value="Chromosome"/>
</dbReference>
<dbReference type="RefSeq" id="WP_087917758.1">
    <property type="nucleotide sequence ID" value="NZ_CP021780.1"/>
</dbReference>
<organism evidence="4 5">
    <name type="scientific">Paenibacillus donghaensis</name>
    <dbReference type="NCBI Taxonomy" id="414771"/>
    <lineage>
        <taxon>Bacteria</taxon>
        <taxon>Bacillati</taxon>
        <taxon>Bacillota</taxon>
        <taxon>Bacilli</taxon>
        <taxon>Bacillales</taxon>
        <taxon>Paenibacillaceae</taxon>
        <taxon>Paenibacillus</taxon>
    </lineage>
</organism>
<reference evidence="4 5" key="1">
    <citation type="submission" date="2017-06" db="EMBL/GenBank/DDBJ databases">
        <title>Complete genome sequence of Paenibacillus donghaensis KCTC 13049T isolated from East Sea sediment, South Korea.</title>
        <authorList>
            <person name="Jung B.K."/>
            <person name="Hong S.-J."/>
            <person name="Shin J.-H."/>
        </authorList>
    </citation>
    <scope>NUCLEOTIDE SEQUENCE [LARGE SCALE GENOMIC DNA]</scope>
    <source>
        <strain evidence="4 5">KCTC 13049</strain>
    </source>
</reference>
<evidence type="ECO:0000313" key="5">
    <source>
        <dbReference type="Proteomes" id="UP000249890"/>
    </source>
</evidence>
<proteinExistence type="predicted"/>
<keyword evidence="5" id="KW-1185">Reference proteome</keyword>
<feature type="transmembrane region" description="Helical" evidence="2">
    <location>
        <begin position="238"/>
        <end position="260"/>
    </location>
</feature>
<keyword evidence="2" id="KW-0812">Transmembrane</keyword>
<dbReference type="AlphaFoldDB" id="A0A2Z2KQW0"/>
<feature type="region of interest" description="Disordered" evidence="1">
    <location>
        <begin position="124"/>
        <end position="161"/>
    </location>
</feature>
<evidence type="ECO:0000256" key="2">
    <source>
        <dbReference type="SAM" id="Phobius"/>
    </source>
</evidence>
<dbReference type="GO" id="GO:0042834">
    <property type="term" value="F:peptidoglycan binding"/>
    <property type="evidence" value="ECO:0007669"/>
    <property type="project" value="InterPro"/>
</dbReference>
<feature type="compositionally biased region" description="Basic and acidic residues" evidence="1">
    <location>
        <begin position="11"/>
        <end position="36"/>
    </location>
</feature>
<evidence type="ECO:0000313" key="4">
    <source>
        <dbReference type="EMBL" id="ASA23772.1"/>
    </source>
</evidence>
<dbReference type="SUPFAM" id="SSF110997">
    <property type="entry name" value="Sporulation related repeat"/>
    <property type="match status" value="1"/>
</dbReference>
<sequence length="525" mass="56266">MNNGRMTFRFNADKDKPVPAVLEHRRDSGLGSRDEQYSTNYNADLNTEYRTDQDEEYRAVSGTERSDVSWVGSNADWSRDHRAESRVDRSMEERWDQRTKASADRSAEDRADLRTEFIVDRNREDRWDQRTKSSGGNSEPPRMNWREPQQPKVRTSEGLDLHPVLLEPDAKPDVEDPPRAEYAYSRYSPMYAADDEIDEDWLSTGNQYLPQAGPGQTRGGWPAAGADGSYHTRRPSNIWKFAVSVTGALGIGLLLGYMVLSLFSGGNTDGGAGAAIAGTLAAVDPAAGTAEGGGEGAEAADPAGAGTSGLPLEETADPAAGRIGVQVGAQSYYLLQYGVFSTPAGAEQAKQELLAAGLAASLDPADGNRVYAGLSPDREQAKLLSSGLKNEGIELYVREVALPAAEQLRFGGTAATVSGYFAVSGELLSELSSQSAALLAGGPGTTDTAAVSDLHLQWSESVKALEQGLPAEAQAVCAELEKAVSRGISALTEYNKNKAQGLLWEVQEAMMSFLEGQKQLMAVMA</sequence>
<dbReference type="Gene3D" id="3.30.70.1070">
    <property type="entry name" value="Sporulation related repeat"/>
    <property type="match status" value="1"/>
</dbReference>
<feature type="compositionally biased region" description="Basic and acidic residues" evidence="1">
    <location>
        <begin position="47"/>
        <end position="58"/>
    </location>
</feature>
<accession>A0A2Z2KQW0</accession>
<keyword evidence="2" id="KW-1133">Transmembrane helix</keyword>
<name>A0A2Z2KQW0_9BACL</name>
<dbReference type="OrthoDB" id="2680382at2"/>
<evidence type="ECO:0000256" key="1">
    <source>
        <dbReference type="SAM" id="MobiDB-lite"/>
    </source>
</evidence>
<feature type="region of interest" description="Disordered" evidence="1">
    <location>
        <begin position="288"/>
        <end position="307"/>
    </location>
</feature>
<evidence type="ECO:0000259" key="3">
    <source>
        <dbReference type="Pfam" id="PF05036"/>
    </source>
</evidence>
<dbReference type="InterPro" id="IPR036680">
    <property type="entry name" value="SPOR-like_sf"/>
</dbReference>
<dbReference type="KEGG" id="pdh:B9T62_25115"/>
<dbReference type="EMBL" id="CP021780">
    <property type="protein sequence ID" value="ASA23772.1"/>
    <property type="molecule type" value="Genomic_DNA"/>
</dbReference>
<protein>
    <recommendedName>
        <fullName evidence="3">SPOR domain-containing protein</fullName>
    </recommendedName>
</protein>
<feature type="region of interest" description="Disordered" evidence="1">
    <location>
        <begin position="1"/>
        <end position="109"/>
    </location>
</feature>
<gene>
    <name evidence="4" type="ORF">B9T62_25115</name>
</gene>
<dbReference type="Pfam" id="PF05036">
    <property type="entry name" value="SPOR"/>
    <property type="match status" value="1"/>
</dbReference>
<dbReference type="InterPro" id="IPR007730">
    <property type="entry name" value="SPOR-like_dom"/>
</dbReference>
<keyword evidence="2" id="KW-0472">Membrane</keyword>
<feature type="compositionally biased region" description="Basic and acidic residues" evidence="1">
    <location>
        <begin position="77"/>
        <end position="109"/>
    </location>
</feature>
<feature type="domain" description="SPOR" evidence="3">
    <location>
        <begin position="330"/>
        <end position="396"/>
    </location>
</feature>